<sequence length="128" mass="14107">MFSNTARRLPSFISRRCVQKTQRGSIISKRCLSEAPPKANASEATISSTTGDSSTLDDAQTTTTPRGFPTRHSRHHRPSVAPSDKLDQMSKHILGAMTGTLFGESSYVIIILCEKYFHSFFWASSLPA</sequence>
<feature type="region of interest" description="Disordered" evidence="1">
    <location>
        <begin position="28"/>
        <end position="87"/>
    </location>
</feature>
<protein>
    <submittedName>
        <fullName evidence="2">Uncharacterized protein</fullName>
    </submittedName>
</protein>
<feature type="compositionally biased region" description="Basic residues" evidence="1">
    <location>
        <begin position="69"/>
        <end position="78"/>
    </location>
</feature>
<evidence type="ECO:0000256" key="1">
    <source>
        <dbReference type="SAM" id="MobiDB-lite"/>
    </source>
</evidence>
<organism evidence="2">
    <name type="scientific">Chaetoceros debilis</name>
    <dbReference type="NCBI Taxonomy" id="122233"/>
    <lineage>
        <taxon>Eukaryota</taxon>
        <taxon>Sar</taxon>
        <taxon>Stramenopiles</taxon>
        <taxon>Ochrophyta</taxon>
        <taxon>Bacillariophyta</taxon>
        <taxon>Coscinodiscophyceae</taxon>
        <taxon>Chaetocerotophycidae</taxon>
        <taxon>Chaetocerotales</taxon>
        <taxon>Chaetocerotaceae</taxon>
        <taxon>Chaetoceros</taxon>
    </lineage>
</organism>
<evidence type="ECO:0000313" key="2">
    <source>
        <dbReference type="EMBL" id="CAE0460773.1"/>
    </source>
</evidence>
<feature type="compositionally biased region" description="Low complexity" evidence="1">
    <location>
        <begin position="45"/>
        <end position="58"/>
    </location>
</feature>
<gene>
    <name evidence="2" type="ORF">CDEB00056_LOCUS5614</name>
</gene>
<reference evidence="2" key="1">
    <citation type="submission" date="2021-01" db="EMBL/GenBank/DDBJ databases">
        <authorList>
            <person name="Corre E."/>
            <person name="Pelletier E."/>
            <person name="Niang G."/>
            <person name="Scheremetjew M."/>
            <person name="Finn R."/>
            <person name="Kale V."/>
            <person name="Holt S."/>
            <person name="Cochrane G."/>
            <person name="Meng A."/>
            <person name="Brown T."/>
            <person name="Cohen L."/>
        </authorList>
    </citation>
    <scope>NUCLEOTIDE SEQUENCE</scope>
    <source>
        <strain evidence="2">MM31A-1</strain>
    </source>
</reference>
<dbReference type="AlphaFoldDB" id="A0A7S3V753"/>
<name>A0A7S3V753_9STRA</name>
<accession>A0A7S3V753</accession>
<dbReference type="EMBL" id="HBIO01007489">
    <property type="protein sequence ID" value="CAE0460773.1"/>
    <property type="molecule type" value="Transcribed_RNA"/>
</dbReference>
<proteinExistence type="predicted"/>